<dbReference type="OrthoDB" id="185373at2759"/>
<name>A0A834LZM5_RHOSS</name>
<evidence type="ECO:0000256" key="7">
    <source>
        <dbReference type="PROSITE-ProRule" id="PRU00708"/>
    </source>
</evidence>
<dbReference type="AlphaFoldDB" id="A0A834LZM5"/>
<proteinExistence type="inferred from homology"/>
<sequence length="984" mass="111060">MQEKLPPTDSRLRPNQRCWHGKFREVVRRATATATAGNDSHKMISSQPRYRGTTSIVNQVLAVIIQHRPFDAQLAASAITALNNHPWNVETISEVLRSIPRFLFQSTRSVGRQKGFRHRAPLKQRSLREEYNKFRKGVIVLGPAAYRDPLKVKLGLDKAMEFYYWVETHFGFTHNEITCREMACVLARGNKLKDLWEFLKEMARRETSGLVTTSTVTCLMKVLGEEGLVNEALAAFYRMKQFHCKPDVYAYNTIIYALCRAGNFKKAKFLLEQMELPGFKCPPDTLTYTILISSYCKHSMQTGCRKAIRRRMWEANHLFRIMLFKGFVPDVVTYNCLIDGCCKTNRIERALELFDGMVKRGCLPNRVTYNSLIRYYSAVNEIDKAIELLRRMQNVNHGMATSSSYTPIIHALCETGRVLEARDLLVELADGGSVPREYTYRLVCDALNMAGEPDLLDEGLRRKLKDGIDSRCRQVMKLFVMERYWRDSVSNVPCGIVVWTTVSSYVSTLSAYLDLCTWSEMIDLRAQYCNILGLSVFVTFRLSTVVSVPASFTSLVPMVNCISKRLFVELLKYLNMGLATKRFIFLLVAILVASTLEAKRPKVTHIEFYMHDIVGGPNPTAVRVAGRASNFSSSDPIASMFGSIFVMDNPLTATPDLNSTLLGRAQGIYAMSSQHDEFSLLMTLTYNFISDAYNGSSFSVVGRNPVMREVREMPIVGGTGVFRLARGYCLAKTFSMNQMDARQMMLRAYVEARSNVQLLLEQEVITDYLPLLDKMATCGDRDGGNGKAIESIENEEPDTTFCYSSAQVPNGAMGFTRRRSSNDNKSHGINKTGLHENKSDQERESTDPTDEDYIVFCFREDGAIHVIKDGETEASNQIDRVNQSSTRHVNHRGKEKWSINLDTAPPTAALRGKNHIEEINVCETLTAKSSDSNQSDSSSGSFAFPVLSWEGVESPAQMPKPDALQLRKHHQKAVRAALLQCCRF</sequence>
<dbReference type="InterPro" id="IPR004265">
    <property type="entry name" value="Dirigent"/>
</dbReference>
<feature type="repeat" description="PPR" evidence="7">
    <location>
        <begin position="401"/>
        <end position="435"/>
    </location>
</feature>
<feature type="repeat" description="PPR" evidence="7">
    <location>
        <begin position="212"/>
        <end position="246"/>
    </location>
</feature>
<evidence type="ECO:0000313" key="10">
    <source>
        <dbReference type="Proteomes" id="UP000626092"/>
    </source>
</evidence>
<keyword evidence="6" id="KW-0677">Repeat</keyword>
<evidence type="ECO:0000313" key="9">
    <source>
        <dbReference type="EMBL" id="KAF7154245.1"/>
    </source>
</evidence>
<feature type="compositionally biased region" description="Basic and acidic residues" evidence="8">
    <location>
        <begin position="833"/>
        <end position="846"/>
    </location>
</feature>
<accession>A0A834LZM5</accession>
<comment type="subunit">
    <text evidence="4">Homodimer.</text>
</comment>
<dbReference type="NCBIfam" id="TIGR00756">
    <property type="entry name" value="PPR"/>
    <property type="match status" value="4"/>
</dbReference>
<comment type="subcellular location">
    <subcellularLocation>
        <location evidence="1">Secreted</location>
    </subcellularLocation>
</comment>
<evidence type="ECO:0000256" key="1">
    <source>
        <dbReference type="ARBA" id="ARBA00004613"/>
    </source>
</evidence>
<comment type="similarity">
    <text evidence="2">Belongs to the PPR family. P subfamily.</text>
</comment>
<evidence type="ECO:0000256" key="5">
    <source>
        <dbReference type="ARBA" id="ARBA00022525"/>
    </source>
</evidence>
<evidence type="ECO:0000256" key="8">
    <source>
        <dbReference type="SAM" id="MobiDB-lite"/>
    </source>
</evidence>
<dbReference type="InterPro" id="IPR011990">
    <property type="entry name" value="TPR-like_helical_dom_sf"/>
</dbReference>
<evidence type="ECO:0000256" key="3">
    <source>
        <dbReference type="ARBA" id="ARBA00010746"/>
    </source>
</evidence>
<evidence type="ECO:0008006" key="11">
    <source>
        <dbReference type="Google" id="ProtNLM"/>
    </source>
</evidence>
<organism evidence="9 10">
    <name type="scientific">Rhododendron simsii</name>
    <name type="common">Sims's rhododendron</name>
    <dbReference type="NCBI Taxonomy" id="118357"/>
    <lineage>
        <taxon>Eukaryota</taxon>
        <taxon>Viridiplantae</taxon>
        <taxon>Streptophyta</taxon>
        <taxon>Embryophyta</taxon>
        <taxon>Tracheophyta</taxon>
        <taxon>Spermatophyta</taxon>
        <taxon>Magnoliopsida</taxon>
        <taxon>eudicotyledons</taxon>
        <taxon>Gunneridae</taxon>
        <taxon>Pentapetalae</taxon>
        <taxon>asterids</taxon>
        <taxon>Ericales</taxon>
        <taxon>Ericaceae</taxon>
        <taxon>Ericoideae</taxon>
        <taxon>Rhodoreae</taxon>
        <taxon>Rhododendron</taxon>
    </lineage>
</organism>
<protein>
    <recommendedName>
        <fullName evidence="11">Dirigent protein</fullName>
    </recommendedName>
</protein>
<dbReference type="EMBL" id="WJXA01000001">
    <property type="protein sequence ID" value="KAF7154245.1"/>
    <property type="molecule type" value="Genomic_DNA"/>
</dbReference>
<feature type="repeat" description="PPR" evidence="7">
    <location>
        <begin position="247"/>
        <end position="281"/>
    </location>
</feature>
<dbReference type="Pfam" id="PF13041">
    <property type="entry name" value="PPR_2"/>
    <property type="match status" value="2"/>
</dbReference>
<comment type="similarity">
    <text evidence="3">Belongs to the plant dirigent protein family.</text>
</comment>
<reference evidence="9" key="1">
    <citation type="submission" date="2019-11" db="EMBL/GenBank/DDBJ databases">
        <authorList>
            <person name="Liu Y."/>
            <person name="Hou J."/>
            <person name="Li T.-Q."/>
            <person name="Guan C.-H."/>
            <person name="Wu X."/>
            <person name="Wu H.-Z."/>
            <person name="Ling F."/>
            <person name="Zhang R."/>
            <person name="Shi X.-G."/>
            <person name="Ren J.-P."/>
            <person name="Chen E.-F."/>
            <person name="Sun J.-M."/>
        </authorList>
    </citation>
    <scope>NUCLEOTIDE SEQUENCE</scope>
    <source>
        <strain evidence="9">Adult_tree_wgs_1</strain>
        <tissue evidence="9">Leaves</tissue>
    </source>
</reference>
<evidence type="ECO:0000256" key="6">
    <source>
        <dbReference type="ARBA" id="ARBA00022737"/>
    </source>
</evidence>
<dbReference type="InterPro" id="IPR002885">
    <property type="entry name" value="PPR_rpt"/>
</dbReference>
<dbReference type="GO" id="GO:0009699">
    <property type="term" value="P:phenylpropanoid biosynthetic process"/>
    <property type="evidence" value="ECO:0007669"/>
    <property type="project" value="UniProtKB-ARBA"/>
</dbReference>
<dbReference type="GO" id="GO:0005576">
    <property type="term" value="C:extracellular region"/>
    <property type="evidence" value="ECO:0007669"/>
    <property type="project" value="UniProtKB-SubCell"/>
</dbReference>
<dbReference type="Pfam" id="PF03018">
    <property type="entry name" value="Dirigent"/>
    <property type="match status" value="1"/>
</dbReference>
<keyword evidence="5" id="KW-0964">Secreted</keyword>
<comment type="caution">
    <text evidence="9">The sequence shown here is derived from an EMBL/GenBank/DDBJ whole genome shotgun (WGS) entry which is preliminary data.</text>
</comment>
<dbReference type="Gene3D" id="2.40.480.10">
    <property type="entry name" value="Allene oxide cyclase-like"/>
    <property type="match status" value="1"/>
</dbReference>
<keyword evidence="10" id="KW-1185">Reference proteome</keyword>
<evidence type="ECO:0000256" key="2">
    <source>
        <dbReference type="ARBA" id="ARBA00007626"/>
    </source>
</evidence>
<dbReference type="PANTHER" id="PTHR47941">
    <property type="entry name" value="PENTATRICOPEPTIDE REPEAT-CONTAINING PROTEIN 3, MITOCHONDRIAL"/>
    <property type="match status" value="1"/>
</dbReference>
<dbReference type="Proteomes" id="UP000626092">
    <property type="component" value="Unassembled WGS sequence"/>
</dbReference>
<feature type="repeat" description="PPR" evidence="7">
    <location>
        <begin position="365"/>
        <end position="399"/>
    </location>
</feature>
<gene>
    <name evidence="9" type="ORF">RHSIM_Rhsim01G0212900</name>
</gene>
<evidence type="ECO:0000256" key="4">
    <source>
        <dbReference type="ARBA" id="ARBA00011738"/>
    </source>
</evidence>
<dbReference type="InterPro" id="IPR044859">
    <property type="entry name" value="Allene_oxi_cyc_Dirigent"/>
</dbReference>
<dbReference type="Gene3D" id="1.25.40.10">
    <property type="entry name" value="Tetratricopeptide repeat domain"/>
    <property type="match status" value="3"/>
</dbReference>
<dbReference type="Pfam" id="PF01535">
    <property type="entry name" value="PPR"/>
    <property type="match status" value="2"/>
</dbReference>
<feature type="repeat" description="PPR" evidence="7">
    <location>
        <begin position="330"/>
        <end position="364"/>
    </location>
</feature>
<dbReference type="PROSITE" id="PS51375">
    <property type="entry name" value="PPR"/>
    <property type="match status" value="5"/>
</dbReference>
<feature type="region of interest" description="Disordered" evidence="8">
    <location>
        <begin position="812"/>
        <end position="850"/>
    </location>
</feature>